<dbReference type="Pfam" id="PF00486">
    <property type="entry name" value="Trans_reg_C"/>
    <property type="match status" value="1"/>
</dbReference>
<evidence type="ECO:0000256" key="6">
    <source>
        <dbReference type="PROSITE-ProRule" id="PRU00169"/>
    </source>
</evidence>
<dbReference type="Gene3D" id="6.10.250.690">
    <property type="match status" value="1"/>
</dbReference>
<name>A0A9D1ETF6_9FIRM</name>
<dbReference type="GO" id="GO:0032993">
    <property type="term" value="C:protein-DNA complex"/>
    <property type="evidence" value="ECO:0007669"/>
    <property type="project" value="TreeGrafter"/>
</dbReference>
<dbReference type="GO" id="GO:0000976">
    <property type="term" value="F:transcription cis-regulatory region binding"/>
    <property type="evidence" value="ECO:0007669"/>
    <property type="project" value="TreeGrafter"/>
</dbReference>
<dbReference type="SMART" id="SM00448">
    <property type="entry name" value="REC"/>
    <property type="match status" value="1"/>
</dbReference>
<reference evidence="10" key="2">
    <citation type="journal article" date="2021" name="PeerJ">
        <title>Extensive microbial diversity within the chicken gut microbiome revealed by metagenomics and culture.</title>
        <authorList>
            <person name="Gilroy R."/>
            <person name="Ravi A."/>
            <person name="Getino M."/>
            <person name="Pursley I."/>
            <person name="Horton D.L."/>
            <person name="Alikhan N.F."/>
            <person name="Baker D."/>
            <person name="Gharbi K."/>
            <person name="Hall N."/>
            <person name="Watson M."/>
            <person name="Adriaenssens E.M."/>
            <person name="Foster-Nyarko E."/>
            <person name="Jarju S."/>
            <person name="Secka A."/>
            <person name="Antonio M."/>
            <person name="Oren A."/>
            <person name="Chaudhuri R.R."/>
            <person name="La Ragione R."/>
            <person name="Hildebrand F."/>
            <person name="Pallen M.J."/>
        </authorList>
    </citation>
    <scope>NUCLEOTIDE SEQUENCE</scope>
    <source>
        <strain evidence="10">CHK190-19873</strain>
    </source>
</reference>
<evidence type="ECO:0000256" key="2">
    <source>
        <dbReference type="ARBA" id="ARBA00023015"/>
    </source>
</evidence>
<keyword evidence="6" id="KW-0597">Phosphoprotein</keyword>
<evidence type="ECO:0000256" key="7">
    <source>
        <dbReference type="PROSITE-ProRule" id="PRU01091"/>
    </source>
</evidence>
<dbReference type="SUPFAM" id="SSF52172">
    <property type="entry name" value="CheY-like"/>
    <property type="match status" value="1"/>
</dbReference>
<proteinExistence type="predicted"/>
<evidence type="ECO:0000256" key="4">
    <source>
        <dbReference type="ARBA" id="ARBA00023163"/>
    </source>
</evidence>
<evidence type="ECO:0000259" key="9">
    <source>
        <dbReference type="PROSITE" id="PS51755"/>
    </source>
</evidence>
<organism evidence="10 11">
    <name type="scientific">Candidatus Limivivens intestinipullorum</name>
    <dbReference type="NCBI Taxonomy" id="2840858"/>
    <lineage>
        <taxon>Bacteria</taxon>
        <taxon>Bacillati</taxon>
        <taxon>Bacillota</taxon>
        <taxon>Clostridia</taxon>
        <taxon>Lachnospirales</taxon>
        <taxon>Lachnospiraceae</taxon>
        <taxon>Lachnospiraceae incertae sedis</taxon>
        <taxon>Candidatus Limivivens</taxon>
    </lineage>
</organism>
<dbReference type="InterPro" id="IPR016032">
    <property type="entry name" value="Sig_transdc_resp-reg_C-effctor"/>
</dbReference>
<dbReference type="AlphaFoldDB" id="A0A9D1ETF6"/>
<comment type="function">
    <text evidence="5">May play the central regulatory role in sporulation. It may be an element of the effector pathway responsible for the activation of sporulation genes in response to nutritional stress. Spo0A may act in concert with spo0H (a sigma factor) to control the expression of some genes that are critical to the sporulation process.</text>
</comment>
<dbReference type="EMBL" id="DVIQ01000047">
    <property type="protein sequence ID" value="HIS31635.1"/>
    <property type="molecule type" value="Genomic_DNA"/>
</dbReference>
<evidence type="ECO:0000259" key="8">
    <source>
        <dbReference type="PROSITE" id="PS50110"/>
    </source>
</evidence>
<evidence type="ECO:0000256" key="5">
    <source>
        <dbReference type="ARBA" id="ARBA00024867"/>
    </source>
</evidence>
<feature type="domain" description="OmpR/PhoB-type" evidence="9">
    <location>
        <begin position="126"/>
        <end position="226"/>
    </location>
</feature>
<dbReference type="InterPro" id="IPR001867">
    <property type="entry name" value="OmpR/PhoB-type_DNA-bd"/>
</dbReference>
<dbReference type="Proteomes" id="UP000823935">
    <property type="component" value="Unassembled WGS sequence"/>
</dbReference>
<gene>
    <name evidence="10" type="ORF">IAB44_08855</name>
</gene>
<evidence type="ECO:0000313" key="10">
    <source>
        <dbReference type="EMBL" id="HIS31635.1"/>
    </source>
</evidence>
<evidence type="ECO:0000313" key="11">
    <source>
        <dbReference type="Proteomes" id="UP000823935"/>
    </source>
</evidence>
<keyword evidence="2" id="KW-0805">Transcription regulation</keyword>
<dbReference type="PANTHER" id="PTHR48111">
    <property type="entry name" value="REGULATOR OF RPOS"/>
    <property type="match status" value="1"/>
</dbReference>
<dbReference type="InterPro" id="IPR001789">
    <property type="entry name" value="Sig_transdc_resp-reg_receiver"/>
</dbReference>
<keyword evidence="4" id="KW-0804">Transcription</keyword>
<dbReference type="SMART" id="SM00862">
    <property type="entry name" value="Trans_reg_C"/>
    <property type="match status" value="1"/>
</dbReference>
<dbReference type="GO" id="GO:0000156">
    <property type="term" value="F:phosphorelay response regulator activity"/>
    <property type="evidence" value="ECO:0007669"/>
    <property type="project" value="TreeGrafter"/>
</dbReference>
<dbReference type="Gene3D" id="1.10.10.10">
    <property type="entry name" value="Winged helix-like DNA-binding domain superfamily/Winged helix DNA-binding domain"/>
    <property type="match status" value="1"/>
</dbReference>
<evidence type="ECO:0000256" key="3">
    <source>
        <dbReference type="ARBA" id="ARBA00023125"/>
    </source>
</evidence>
<feature type="DNA-binding region" description="OmpR/PhoB-type" evidence="7">
    <location>
        <begin position="126"/>
        <end position="226"/>
    </location>
</feature>
<dbReference type="PROSITE" id="PS50110">
    <property type="entry name" value="RESPONSE_REGULATORY"/>
    <property type="match status" value="1"/>
</dbReference>
<dbReference type="InterPro" id="IPR011006">
    <property type="entry name" value="CheY-like_superfamily"/>
</dbReference>
<dbReference type="Pfam" id="PF00072">
    <property type="entry name" value="Response_reg"/>
    <property type="match status" value="1"/>
</dbReference>
<protein>
    <recommendedName>
        <fullName evidence="1">Stage 0 sporulation protein A homolog</fullName>
    </recommendedName>
</protein>
<dbReference type="PANTHER" id="PTHR48111:SF73">
    <property type="entry name" value="ALKALINE PHOSPHATASE SYNTHESIS TRANSCRIPTIONAL REGULATORY PROTEIN PHOP"/>
    <property type="match status" value="1"/>
</dbReference>
<accession>A0A9D1ETF6</accession>
<dbReference type="GO" id="GO:0006355">
    <property type="term" value="P:regulation of DNA-templated transcription"/>
    <property type="evidence" value="ECO:0007669"/>
    <property type="project" value="InterPro"/>
</dbReference>
<reference evidence="10" key="1">
    <citation type="submission" date="2020-10" db="EMBL/GenBank/DDBJ databases">
        <authorList>
            <person name="Gilroy R."/>
        </authorList>
    </citation>
    <scope>NUCLEOTIDE SEQUENCE</scope>
    <source>
        <strain evidence="10">CHK190-19873</strain>
    </source>
</reference>
<dbReference type="GO" id="GO:0005829">
    <property type="term" value="C:cytosol"/>
    <property type="evidence" value="ECO:0007669"/>
    <property type="project" value="TreeGrafter"/>
</dbReference>
<evidence type="ECO:0000256" key="1">
    <source>
        <dbReference type="ARBA" id="ARBA00018672"/>
    </source>
</evidence>
<dbReference type="SUPFAM" id="SSF46894">
    <property type="entry name" value="C-terminal effector domain of the bipartite response regulators"/>
    <property type="match status" value="1"/>
</dbReference>
<dbReference type="CDD" id="cd00383">
    <property type="entry name" value="trans_reg_C"/>
    <property type="match status" value="1"/>
</dbReference>
<dbReference type="InterPro" id="IPR039420">
    <property type="entry name" value="WalR-like"/>
</dbReference>
<sequence>MERILYVEDDSSLIDGLQYTLEASGYAVDNARTAKEALAFFRNRQYDLLLLDVTLPDGTGFDICKEVRGVSTIPIIFLTASDQEISVVRGLDMGGDDYITKPFKLNELLSRIKALLRRSLRFSRAESILEANGIRVDMMERLVWKNGRQIDLPLVEYKLLCLFMQNPNHLMPRELILDRMWDGNGNYVDDNTLSVYIRRLRNKIEDEPNMPRYLLTERGIGYKWVVR</sequence>
<keyword evidence="3 7" id="KW-0238">DNA-binding</keyword>
<dbReference type="PROSITE" id="PS51755">
    <property type="entry name" value="OMPR_PHOB"/>
    <property type="match status" value="1"/>
</dbReference>
<feature type="domain" description="Response regulatory" evidence="8">
    <location>
        <begin position="3"/>
        <end position="116"/>
    </location>
</feature>
<dbReference type="InterPro" id="IPR036388">
    <property type="entry name" value="WH-like_DNA-bd_sf"/>
</dbReference>
<comment type="caution">
    <text evidence="10">The sequence shown here is derived from an EMBL/GenBank/DDBJ whole genome shotgun (WGS) entry which is preliminary data.</text>
</comment>
<dbReference type="Gene3D" id="3.40.50.2300">
    <property type="match status" value="1"/>
</dbReference>
<feature type="modified residue" description="4-aspartylphosphate" evidence="6">
    <location>
        <position position="52"/>
    </location>
</feature>